<feature type="transmembrane region" description="Helical" evidence="1">
    <location>
        <begin position="91"/>
        <end position="112"/>
    </location>
</feature>
<dbReference type="OrthoDB" id="9852954at2"/>
<dbReference type="AlphaFoldDB" id="A0A4R8IAL0"/>
<accession>A0A4R8IAL0</accession>
<comment type="caution">
    <text evidence="2">The sequence shown here is derived from an EMBL/GenBank/DDBJ whole genome shotgun (WGS) entry which is preliminary data.</text>
</comment>
<reference evidence="2 3" key="1">
    <citation type="submission" date="2019-03" db="EMBL/GenBank/DDBJ databases">
        <title>Genomic Encyclopedia of Type Strains, Phase III (KMG-III): the genomes of soil and plant-associated and newly described type strains.</title>
        <authorList>
            <person name="Whitman W."/>
        </authorList>
    </citation>
    <scope>NUCLEOTIDE SEQUENCE [LARGE SCALE GENOMIC DNA]</scope>
    <source>
        <strain evidence="2 3">CGMCC 1.12802</strain>
    </source>
</reference>
<dbReference type="EMBL" id="SOEO01000001">
    <property type="protein sequence ID" value="TDX86694.1"/>
    <property type="molecule type" value="Genomic_DNA"/>
</dbReference>
<name>A0A4R8IAL0_9FLAO</name>
<evidence type="ECO:0000313" key="2">
    <source>
        <dbReference type="EMBL" id="TDX86694.1"/>
    </source>
</evidence>
<keyword evidence="1" id="KW-1133">Transmembrane helix</keyword>
<feature type="transmembrane region" description="Helical" evidence="1">
    <location>
        <begin position="61"/>
        <end position="79"/>
    </location>
</feature>
<feature type="transmembrane region" description="Helical" evidence="1">
    <location>
        <begin position="124"/>
        <end position="145"/>
    </location>
</feature>
<gene>
    <name evidence="2" type="ORF">B0I22_0840</name>
</gene>
<dbReference type="Proteomes" id="UP000295313">
    <property type="component" value="Unassembled WGS sequence"/>
</dbReference>
<keyword evidence="1" id="KW-0812">Transmembrane</keyword>
<sequence length="163" mass="18851">MNYSLKNNKSKFIALSFLILLAVQLFSLTFPPLGFMLGTTILLPSFIKYSGEKNLIEYNKILLAILIFYLLSRTLDWYIAPGTHDNEGIAWMIMTSGIATFIMLFIGIRFIIERKLIIKDLKNLLILLLVLIVPLTHIFILNEFFNQNLNVTNKTLFEYLKIN</sequence>
<keyword evidence="3" id="KW-1185">Reference proteome</keyword>
<protein>
    <submittedName>
        <fullName evidence="2">Uncharacterized protein</fullName>
    </submittedName>
</protein>
<evidence type="ECO:0000313" key="3">
    <source>
        <dbReference type="Proteomes" id="UP000295313"/>
    </source>
</evidence>
<evidence type="ECO:0000256" key="1">
    <source>
        <dbReference type="SAM" id="Phobius"/>
    </source>
</evidence>
<keyword evidence="1" id="KW-0472">Membrane</keyword>
<organism evidence="2 3">
    <name type="scientific">Epilithonimonas xixisoli</name>
    <dbReference type="NCBI Taxonomy" id="1476462"/>
    <lineage>
        <taxon>Bacteria</taxon>
        <taxon>Pseudomonadati</taxon>
        <taxon>Bacteroidota</taxon>
        <taxon>Flavobacteriia</taxon>
        <taxon>Flavobacteriales</taxon>
        <taxon>Weeksellaceae</taxon>
        <taxon>Chryseobacterium group</taxon>
        <taxon>Epilithonimonas</taxon>
    </lineage>
</organism>
<dbReference type="RefSeq" id="WP_133943340.1">
    <property type="nucleotide sequence ID" value="NZ_SOEO01000001.1"/>
</dbReference>
<proteinExistence type="predicted"/>
<feature type="transmembrane region" description="Helical" evidence="1">
    <location>
        <begin position="12"/>
        <end position="27"/>
    </location>
</feature>